<evidence type="ECO:0008006" key="3">
    <source>
        <dbReference type="Google" id="ProtNLM"/>
    </source>
</evidence>
<gene>
    <name evidence="1" type="ORF">PCYB_007330</name>
</gene>
<dbReference type="VEuPathDB" id="PlasmoDB:PCYB_007330"/>
<proteinExistence type="predicted"/>
<reference evidence="1 2" key="1">
    <citation type="journal article" date="2012" name="Nat. Genet.">
        <title>Plasmodium cynomolgi genome sequences provide insight into Plasmodium vivax and the monkey malaria clade.</title>
        <authorList>
            <person name="Tachibana S."/>
            <person name="Sullivan S.A."/>
            <person name="Kawai S."/>
            <person name="Nakamura S."/>
            <person name="Kim H.R."/>
            <person name="Goto N."/>
            <person name="Arisue N."/>
            <person name="Palacpac N.M.Q."/>
            <person name="Honma H."/>
            <person name="Yagi M."/>
            <person name="Tougan T."/>
            <person name="Katakai Y."/>
            <person name="Kaneko O."/>
            <person name="Mita T."/>
            <person name="Kita K."/>
            <person name="Yasutomi Y."/>
            <person name="Sutton P.L."/>
            <person name="Shakhbatyan R."/>
            <person name="Horii T."/>
            <person name="Yasunaga T."/>
            <person name="Barnwell J.W."/>
            <person name="Escalante A.A."/>
            <person name="Carlton J.M."/>
            <person name="Tanabe K."/>
        </authorList>
    </citation>
    <scope>NUCLEOTIDE SEQUENCE [LARGE SCALE GENOMIC DNA]</scope>
    <source>
        <strain evidence="1 2">B</strain>
    </source>
</reference>
<dbReference type="AlphaFoldDB" id="K6V0Y7"/>
<organism evidence="1 2">
    <name type="scientific">Plasmodium cynomolgi (strain B)</name>
    <dbReference type="NCBI Taxonomy" id="1120755"/>
    <lineage>
        <taxon>Eukaryota</taxon>
        <taxon>Sar</taxon>
        <taxon>Alveolata</taxon>
        <taxon>Apicomplexa</taxon>
        <taxon>Aconoidasida</taxon>
        <taxon>Haemosporida</taxon>
        <taxon>Plasmodiidae</taxon>
        <taxon>Plasmodium</taxon>
        <taxon>Plasmodium (Plasmodium)</taxon>
    </lineage>
</organism>
<evidence type="ECO:0000313" key="2">
    <source>
        <dbReference type="Proteomes" id="UP000006319"/>
    </source>
</evidence>
<dbReference type="PhylomeDB" id="K6V0Y7"/>
<dbReference type="OrthoDB" id="382814at2759"/>
<sequence length="164" mass="20287">MRNLLNHCIEVTAISNDEKLIKFYNLLNNKYDYYNNSLFCDIVRINYIPIQTNKDKYYEYLNYLLHAKITGNNYRKRIFTWLYITSKWINESKHENSNSICYHKNFNVSEKYFKNIKDLYEFVEYYDYIKEKLNDNNVTKKNKYCDYIKTLFSLYHAMKYEMDM</sequence>
<dbReference type="KEGG" id="pcy:PCYB_007330"/>
<protein>
    <recommendedName>
        <fullName evidence="3">CYIR protein</fullName>
    </recommendedName>
</protein>
<dbReference type="RefSeq" id="XP_004228202.1">
    <property type="nucleotide sequence ID" value="XM_004228154.1"/>
</dbReference>
<name>K6V0Y7_PLACD</name>
<dbReference type="EMBL" id="DF158359">
    <property type="protein sequence ID" value="GAB69984.1"/>
    <property type="molecule type" value="Genomic_DNA"/>
</dbReference>
<evidence type="ECO:0000313" key="1">
    <source>
        <dbReference type="EMBL" id="GAB69984.1"/>
    </source>
</evidence>
<dbReference type="Proteomes" id="UP000006319">
    <property type="component" value="Unassembled WGS sequence"/>
</dbReference>
<keyword evidence="2" id="KW-1185">Reference proteome</keyword>
<dbReference type="GeneID" id="14696526"/>
<accession>K6V0Y7</accession>